<feature type="transmembrane region" description="Helical" evidence="5">
    <location>
        <begin position="109"/>
        <end position="127"/>
    </location>
</feature>
<evidence type="ECO:0000313" key="6">
    <source>
        <dbReference type="EMBL" id="MTV50550.1"/>
    </source>
</evidence>
<keyword evidence="2 5" id="KW-0812">Transmembrane</keyword>
<dbReference type="GO" id="GO:0005886">
    <property type="term" value="C:plasma membrane"/>
    <property type="evidence" value="ECO:0007669"/>
    <property type="project" value="UniProtKB-SubCell"/>
</dbReference>
<dbReference type="Pfam" id="PF04284">
    <property type="entry name" value="DUF441"/>
    <property type="match status" value="1"/>
</dbReference>
<protein>
    <recommendedName>
        <fullName evidence="5">UPF0756 membrane protein GJ688_16515</fullName>
    </recommendedName>
</protein>
<dbReference type="Proteomes" id="UP000430670">
    <property type="component" value="Unassembled WGS sequence"/>
</dbReference>
<sequence length="152" mass="15704">MHGGTLLLIVIVGLGIFARSPLTVLAAVSILVLSQLGWGSLLEWVEQHGVDLGLLMLTLAMLAPFATGKIGLREVLGSFASLPGIIALVGGVIATNLNKRGIDLLSGEPQIIIGMILGSLIGIVLFGGVPVGPLMAGGLTALFLQIYAWLTR</sequence>
<keyword evidence="4 5" id="KW-0472">Membrane</keyword>
<feature type="transmembrane region" description="Helical" evidence="5">
    <location>
        <begin position="50"/>
        <end position="68"/>
    </location>
</feature>
<reference evidence="6 7" key="1">
    <citation type="submission" date="2019-11" db="EMBL/GenBank/DDBJ databases">
        <title>Whole-genome sequence of a the green, strictly anaerobic photosynthetic bacterium Heliobacillus mobilis DSM 6151.</title>
        <authorList>
            <person name="Kyndt J.A."/>
            <person name="Meyer T.E."/>
        </authorList>
    </citation>
    <scope>NUCLEOTIDE SEQUENCE [LARGE SCALE GENOMIC DNA]</scope>
    <source>
        <strain evidence="6 7">DSM 6151</strain>
    </source>
</reference>
<evidence type="ECO:0000313" key="7">
    <source>
        <dbReference type="Proteomes" id="UP000430670"/>
    </source>
</evidence>
<dbReference type="OrthoDB" id="80306at2"/>
<dbReference type="EMBL" id="WNKU01000028">
    <property type="protein sequence ID" value="MTV50550.1"/>
    <property type="molecule type" value="Genomic_DNA"/>
</dbReference>
<dbReference type="PANTHER" id="PTHR38452">
    <property type="entry name" value="UPF0756 MEMBRANE PROTEIN YEAL"/>
    <property type="match status" value="1"/>
</dbReference>
<dbReference type="PANTHER" id="PTHR38452:SF1">
    <property type="entry name" value="UPF0756 MEMBRANE PROTEIN YEAL"/>
    <property type="match status" value="1"/>
</dbReference>
<keyword evidence="7" id="KW-1185">Reference proteome</keyword>
<dbReference type="RefSeq" id="WP_155477633.1">
    <property type="nucleotide sequence ID" value="NZ_WNKU01000028.1"/>
</dbReference>
<comment type="subcellular location">
    <subcellularLocation>
        <location evidence="5">Cell membrane</location>
        <topology evidence="5">Multi-pass membrane protein</topology>
    </subcellularLocation>
</comment>
<feature type="transmembrane region" description="Helical" evidence="5">
    <location>
        <begin position="75"/>
        <end position="97"/>
    </location>
</feature>
<accession>A0A6I3SNE3</accession>
<evidence type="ECO:0000256" key="1">
    <source>
        <dbReference type="ARBA" id="ARBA00022475"/>
    </source>
</evidence>
<comment type="caution">
    <text evidence="5">Lacks conserved residue(s) required for the propagation of feature annotation.</text>
</comment>
<dbReference type="HAMAP" id="MF_01874">
    <property type="entry name" value="UPF0756"/>
    <property type="match status" value="1"/>
</dbReference>
<dbReference type="AlphaFoldDB" id="A0A6I3SNE3"/>
<name>A0A6I3SNE3_HELMO</name>
<keyword evidence="3 5" id="KW-1133">Transmembrane helix</keyword>
<keyword evidence="1 5" id="KW-1003">Cell membrane</keyword>
<proteinExistence type="inferred from homology"/>
<evidence type="ECO:0000256" key="3">
    <source>
        <dbReference type="ARBA" id="ARBA00022989"/>
    </source>
</evidence>
<evidence type="ECO:0000256" key="2">
    <source>
        <dbReference type="ARBA" id="ARBA00022692"/>
    </source>
</evidence>
<comment type="caution">
    <text evidence="6">The sequence shown here is derived from an EMBL/GenBank/DDBJ whole genome shotgun (WGS) entry which is preliminary data.</text>
</comment>
<gene>
    <name evidence="6" type="ORF">GJ688_16515</name>
</gene>
<evidence type="ECO:0000256" key="4">
    <source>
        <dbReference type="ARBA" id="ARBA00023136"/>
    </source>
</evidence>
<evidence type="ECO:0000256" key="5">
    <source>
        <dbReference type="HAMAP-Rule" id="MF_01874"/>
    </source>
</evidence>
<comment type="similarity">
    <text evidence="5">Belongs to the UPF0756 family.</text>
</comment>
<dbReference type="InterPro" id="IPR007382">
    <property type="entry name" value="UPF0756_TM"/>
</dbReference>
<organism evidence="6 7">
    <name type="scientific">Heliobacterium mobile</name>
    <name type="common">Heliobacillus mobilis</name>
    <dbReference type="NCBI Taxonomy" id="28064"/>
    <lineage>
        <taxon>Bacteria</taxon>
        <taxon>Bacillati</taxon>
        <taxon>Bacillota</taxon>
        <taxon>Clostridia</taxon>
        <taxon>Eubacteriales</taxon>
        <taxon>Heliobacteriaceae</taxon>
        <taxon>Heliobacterium</taxon>
    </lineage>
</organism>